<proteinExistence type="inferred from homology"/>
<feature type="transmembrane region" description="Helical" evidence="9">
    <location>
        <begin position="55"/>
        <end position="77"/>
    </location>
</feature>
<keyword evidence="3" id="KW-1003">Cell membrane</keyword>
<evidence type="ECO:0000256" key="6">
    <source>
        <dbReference type="ARBA" id="ARBA00023065"/>
    </source>
</evidence>
<keyword evidence="2" id="KW-0813">Transport</keyword>
<dbReference type="Proteomes" id="UP000646365">
    <property type="component" value="Unassembled WGS sequence"/>
</dbReference>
<reference evidence="10" key="2">
    <citation type="submission" date="2020-09" db="EMBL/GenBank/DDBJ databases">
        <authorList>
            <person name="Sun Q."/>
            <person name="Zhou Y."/>
        </authorList>
    </citation>
    <scope>NUCLEOTIDE SEQUENCE</scope>
    <source>
        <strain evidence="10">CGMCC 1.15725</strain>
    </source>
</reference>
<dbReference type="GO" id="GO:0005886">
    <property type="term" value="C:plasma membrane"/>
    <property type="evidence" value="ECO:0007669"/>
    <property type="project" value="UniProtKB-SubCell"/>
</dbReference>
<evidence type="ECO:0000256" key="2">
    <source>
        <dbReference type="ARBA" id="ARBA00022448"/>
    </source>
</evidence>
<dbReference type="AlphaFoldDB" id="A0A8J3E1W8"/>
<keyword evidence="11" id="KW-1185">Reference proteome</keyword>
<protein>
    <submittedName>
        <fullName evidence="10">Membrane protein</fullName>
    </submittedName>
</protein>
<keyword evidence="4 9" id="KW-0812">Transmembrane</keyword>
<dbReference type="EMBL" id="BMJQ01000002">
    <property type="protein sequence ID" value="GGF04904.1"/>
    <property type="molecule type" value="Genomic_DNA"/>
</dbReference>
<sequence length="291" mass="32582">MMPERSTSTPRSRAGLREILFAVRGSIIRLIAWKVAMLTTLACGVVYWTKLHGDPLSAFGIAPFSFIGISISVFLSFRNNACYDRWWEARKQWGRLIVAARSFARETMALPVDRRRLLRAVCAYAHALRARLDGTSEADACRTWGTLGPVRPGSANATNRLLDQIGQECSRLADEGRISEWRYMLLESRLVEMSEVQAACERIKNTPLPFAYTLLIHRTTYLFCCLLPFGVAPQLGWSTPILVAVVSYTFFGLDAIGDELEDPFGRNENDLPLDDLVRTIETDIGESLEAG</sequence>
<accession>A0A8J3E1W8</accession>
<keyword evidence="7 9" id="KW-0472">Membrane</keyword>
<evidence type="ECO:0000256" key="5">
    <source>
        <dbReference type="ARBA" id="ARBA00022989"/>
    </source>
</evidence>
<dbReference type="PANTHER" id="PTHR33281">
    <property type="entry name" value="UPF0187 PROTEIN YNEE"/>
    <property type="match status" value="1"/>
</dbReference>
<evidence type="ECO:0000256" key="7">
    <source>
        <dbReference type="ARBA" id="ARBA00023136"/>
    </source>
</evidence>
<feature type="transmembrane region" description="Helical" evidence="9">
    <location>
        <begin position="21"/>
        <end position="49"/>
    </location>
</feature>
<comment type="similarity">
    <text evidence="8">Belongs to the anion channel-forming bestrophin (TC 1.A.46) family.</text>
</comment>
<dbReference type="InterPro" id="IPR044669">
    <property type="entry name" value="YneE/VCCN1/2-like"/>
</dbReference>
<evidence type="ECO:0000313" key="11">
    <source>
        <dbReference type="Proteomes" id="UP000646365"/>
    </source>
</evidence>
<name>A0A8J3E1W8_9PROT</name>
<evidence type="ECO:0000256" key="8">
    <source>
        <dbReference type="ARBA" id="ARBA00034708"/>
    </source>
</evidence>
<dbReference type="GO" id="GO:0005254">
    <property type="term" value="F:chloride channel activity"/>
    <property type="evidence" value="ECO:0007669"/>
    <property type="project" value="InterPro"/>
</dbReference>
<evidence type="ECO:0000256" key="1">
    <source>
        <dbReference type="ARBA" id="ARBA00004651"/>
    </source>
</evidence>
<reference evidence="10" key="1">
    <citation type="journal article" date="2014" name="Int. J. Syst. Evol. Microbiol.">
        <title>Complete genome sequence of Corynebacterium casei LMG S-19264T (=DSM 44701T), isolated from a smear-ripened cheese.</title>
        <authorList>
            <consortium name="US DOE Joint Genome Institute (JGI-PGF)"/>
            <person name="Walter F."/>
            <person name="Albersmeier A."/>
            <person name="Kalinowski J."/>
            <person name="Ruckert C."/>
        </authorList>
    </citation>
    <scope>NUCLEOTIDE SEQUENCE</scope>
    <source>
        <strain evidence="10">CGMCC 1.15725</strain>
    </source>
</reference>
<evidence type="ECO:0000256" key="3">
    <source>
        <dbReference type="ARBA" id="ARBA00022475"/>
    </source>
</evidence>
<keyword evidence="6" id="KW-0406">Ion transport</keyword>
<dbReference type="RefSeq" id="WP_229743466.1">
    <property type="nucleotide sequence ID" value="NZ_BMJQ01000002.1"/>
</dbReference>
<gene>
    <name evidence="10" type="ORF">GCM10011611_07910</name>
</gene>
<comment type="subcellular location">
    <subcellularLocation>
        <location evidence="1">Cell membrane</location>
        <topology evidence="1">Multi-pass membrane protein</topology>
    </subcellularLocation>
</comment>
<evidence type="ECO:0000256" key="9">
    <source>
        <dbReference type="SAM" id="Phobius"/>
    </source>
</evidence>
<evidence type="ECO:0000313" key="10">
    <source>
        <dbReference type="EMBL" id="GGF04904.1"/>
    </source>
</evidence>
<dbReference type="PANTHER" id="PTHR33281:SF19">
    <property type="entry name" value="VOLTAGE-DEPENDENT ANION CHANNEL-FORMING PROTEIN YNEE"/>
    <property type="match status" value="1"/>
</dbReference>
<keyword evidence="5 9" id="KW-1133">Transmembrane helix</keyword>
<comment type="caution">
    <text evidence="10">The sequence shown here is derived from an EMBL/GenBank/DDBJ whole genome shotgun (WGS) entry which is preliminary data.</text>
</comment>
<organism evidence="10 11">
    <name type="scientific">Aliidongia dinghuensis</name>
    <dbReference type="NCBI Taxonomy" id="1867774"/>
    <lineage>
        <taxon>Bacteria</taxon>
        <taxon>Pseudomonadati</taxon>
        <taxon>Pseudomonadota</taxon>
        <taxon>Alphaproteobacteria</taxon>
        <taxon>Rhodospirillales</taxon>
        <taxon>Dongiaceae</taxon>
        <taxon>Aliidongia</taxon>
    </lineage>
</organism>
<dbReference type="Pfam" id="PF25539">
    <property type="entry name" value="Bestrophin_2"/>
    <property type="match status" value="1"/>
</dbReference>
<evidence type="ECO:0000256" key="4">
    <source>
        <dbReference type="ARBA" id="ARBA00022692"/>
    </source>
</evidence>